<comment type="similarity">
    <text evidence="2">Belongs to the WRKY group II-a family.</text>
</comment>
<keyword evidence="5" id="KW-0804">Transcription</keyword>
<dbReference type="EMBL" id="CP136891">
    <property type="protein sequence ID" value="WOK96290.1"/>
    <property type="molecule type" value="Genomic_DNA"/>
</dbReference>
<organism evidence="10 11">
    <name type="scientific">Canna indica</name>
    <name type="common">Indian-shot</name>
    <dbReference type="NCBI Taxonomy" id="4628"/>
    <lineage>
        <taxon>Eukaryota</taxon>
        <taxon>Viridiplantae</taxon>
        <taxon>Streptophyta</taxon>
        <taxon>Embryophyta</taxon>
        <taxon>Tracheophyta</taxon>
        <taxon>Spermatophyta</taxon>
        <taxon>Magnoliopsida</taxon>
        <taxon>Liliopsida</taxon>
        <taxon>Zingiberales</taxon>
        <taxon>Cannaceae</taxon>
        <taxon>Canna</taxon>
    </lineage>
</organism>
<evidence type="ECO:0000259" key="9">
    <source>
        <dbReference type="PROSITE" id="PS50811"/>
    </source>
</evidence>
<feature type="domain" description="WRKY" evidence="9">
    <location>
        <begin position="176"/>
        <end position="242"/>
    </location>
</feature>
<keyword evidence="11" id="KW-1185">Reference proteome</keyword>
<keyword evidence="3" id="KW-0805">Transcription regulation</keyword>
<accession>A0AAQ3JY80</accession>
<evidence type="ECO:0000313" key="10">
    <source>
        <dbReference type="EMBL" id="WOK96290.1"/>
    </source>
</evidence>
<keyword evidence="4" id="KW-0238">DNA-binding</keyword>
<dbReference type="Pfam" id="PF03106">
    <property type="entry name" value="WRKY"/>
    <property type="match status" value="1"/>
</dbReference>
<evidence type="ECO:0000256" key="7">
    <source>
        <dbReference type="SAM" id="Coils"/>
    </source>
</evidence>
<feature type="region of interest" description="Disordered" evidence="8">
    <location>
        <begin position="39"/>
        <end position="58"/>
    </location>
</feature>
<protein>
    <recommendedName>
        <fullName evidence="9">WRKY domain-containing protein</fullName>
    </recommendedName>
</protein>
<evidence type="ECO:0000256" key="3">
    <source>
        <dbReference type="ARBA" id="ARBA00023015"/>
    </source>
</evidence>
<comment type="subcellular location">
    <subcellularLocation>
        <location evidence="1">Nucleus</location>
    </subcellularLocation>
</comment>
<dbReference type="PANTHER" id="PTHR31429:SF3">
    <property type="entry name" value="WRKY TRANSCRIPTION FACTOR 40-RELATED"/>
    <property type="match status" value="1"/>
</dbReference>
<evidence type="ECO:0000256" key="8">
    <source>
        <dbReference type="SAM" id="MobiDB-lite"/>
    </source>
</evidence>
<name>A0AAQ3JY80_9LILI</name>
<dbReference type="FunFam" id="2.20.25.80:FF:000008">
    <property type="entry name" value="WRKY transcription factor 40"/>
    <property type="match status" value="1"/>
</dbReference>
<dbReference type="GO" id="GO:0043565">
    <property type="term" value="F:sequence-specific DNA binding"/>
    <property type="evidence" value="ECO:0007669"/>
    <property type="project" value="InterPro"/>
</dbReference>
<evidence type="ECO:0000256" key="6">
    <source>
        <dbReference type="ARBA" id="ARBA00023242"/>
    </source>
</evidence>
<evidence type="ECO:0000256" key="1">
    <source>
        <dbReference type="ARBA" id="ARBA00004123"/>
    </source>
</evidence>
<evidence type="ECO:0000256" key="4">
    <source>
        <dbReference type="ARBA" id="ARBA00023125"/>
    </source>
</evidence>
<dbReference type="GO" id="GO:0005634">
    <property type="term" value="C:nucleus"/>
    <property type="evidence" value="ECO:0007669"/>
    <property type="project" value="UniProtKB-SubCell"/>
</dbReference>
<gene>
    <name evidence="10" type="ORF">Cni_G04997</name>
</gene>
<dbReference type="SMART" id="SM00774">
    <property type="entry name" value="WRKY"/>
    <property type="match status" value="1"/>
</dbReference>
<dbReference type="SUPFAM" id="SSF118290">
    <property type="entry name" value="WRKY DNA-binding domain"/>
    <property type="match status" value="1"/>
</dbReference>
<dbReference type="GO" id="GO:0051707">
    <property type="term" value="P:response to other organism"/>
    <property type="evidence" value="ECO:0007669"/>
    <property type="project" value="UniProtKB-ARBA"/>
</dbReference>
<dbReference type="PANTHER" id="PTHR31429">
    <property type="entry name" value="WRKY TRANSCRIPTION FACTOR 36-RELATED"/>
    <property type="match status" value="1"/>
</dbReference>
<dbReference type="Gene3D" id="2.20.25.80">
    <property type="entry name" value="WRKY domain"/>
    <property type="match status" value="1"/>
</dbReference>
<dbReference type="Proteomes" id="UP001327560">
    <property type="component" value="Chromosome 2"/>
</dbReference>
<evidence type="ECO:0000256" key="5">
    <source>
        <dbReference type="ARBA" id="ARBA00023163"/>
    </source>
</evidence>
<dbReference type="GO" id="GO:0003700">
    <property type="term" value="F:DNA-binding transcription factor activity"/>
    <property type="evidence" value="ECO:0007669"/>
    <property type="project" value="InterPro"/>
</dbReference>
<feature type="compositionally biased region" description="Basic and acidic residues" evidence="8">
    <location>
        <begin position="41"/>
        <end position="58"/>
    </location>
</feature>
<keyword evidence="6" id="KW-0539">Nucleus</keyword>
<feature type="region of interest" description="Disordered" evidence="8">
    <location>
        <begin position="107"/>
        <end position="126"/>
    </location>
</feature>
<proteinExistence type="inferred from homology"/>
<evidence type="ECO:0000256" key="2">
    <source>
        <dbReference type="ARBA" id="ARBA00008189"/>
    </source>
</evidence>
<dbReference type="InterPro" id="IPR044810">
    <property type="entry name" value="WRKY_plant"/>
</dbReference>
<dbReference type="InterPro" id="IPR036576">
    <property type="entry name" value="WRKY_dom_sf"/>
</dbReference>
<dbReference type="InterPro" id="IPR003657">
    <property type="entry name" value="WRKY_dom"/>
</dbReference>
<keyword evidence="7" id="KW-0175">Coiled coil</keyword>
<feature type="coiled-coil region" evidence="7">
    <location>
        <begin position="61"/>
        <end position="88"/>
    </location>
</feature>
<evidence type="ECO:0000313" key="11">
    <source>
        <dbReference type="Proteomes" id="UP001327560"/>
    </source>
</evidence>
<dbReference type="AlphaFoldDB" id="A0AAQ3JY80"/>
<sequence length="334" mass="37235">MDSSWMNTPSLGLDLTVGHRRLPEQASMIEFSRLSSSVLNSHREPQTPSHDESSFSAKDEVEVIEAKLNQVSKENKMLKEKVSIMRSNYNVLCTQFFNLVAATSPSKGEVESPARKRKSESPETVNYSRELASEQVDANIVNHFESNSSEDYSFKRMREDPRSKISKVYVHTDPSDSSLVVKDGYQWRKYGQKVTRDNPSPRAYYRCSFAPTCPVKKKVQKSAEDRSILVATYEGEHNHGHPSQGRVGSAVQNGSLPCLVSFNPSHPTITLDLTQQGGGHQPEVGRFCGEVELAELQQILVEQMASSLTKDPKFTTALATVISGRMLQHSPSLN</sequence>
<reference evidence="10 11" key="1">
    <citation type="submission" date="2023-10" db="EMBL/GenBank/DDBJ databases">
        <title>Chromosome-scale genome assembly provides insights into flower coloration mechanisms of Canna indica.</title>
        <authorList>
            <person name="Li C."/>
        </authorList>
    </citation>
    <scope>NUCLEOTIDE SEQUENCE [LARGE SCALE GENOMIC DNA]</scope>
    <source>
        <tissue evidence="10">Flower</tissue>
    </source>
</reference>
<dbReference type="PROSITE" id="PS50811">
    <property type="entry name" value="WRKY"/>
    <property type="match status" value="1"/>
</dbReference>